<reference evidence="1 2" key="1">
    <citation type="submission" date="2021-05" db="EMBL/GenBank/DDBJ databases">
        <title>Genetic and Functional Diversity in Clade A Lucinid endosymbionts from the Bahamas.</title>
        <authorList>
            <person name="Giani N.M."/>
            <person name="Engel A.S."/>
            <person name="Campbell B.J."/>
        </authorList>
    </citation>
    <scope>NUCLEOTIDE SEQUENCE [LARGE SCALE GENOMIC DNA]</scope>
    <source>
        <strain evidence="1">LUC16012Gg_MoonRockCtena</strain>
    </source>
</reference>
<dbReference type="EMBL" id="JAHHGM010000020">
    <property type="protein sequence ID" value="MBT2990746.1"/>
    <property type="molecule type" value="Genomic_DNA"/>
</dbReference>
<accession>A0A944MA28</accession>
<evidence type="ECO:0000313" key="2">
    <source>
        <dbReference type="Proteomes" id="UP000770889"/>
    </source>
</evidence>
<organism evidence="1 2">
    <name type="scientific">Candidatus Thiodiazotropha taylori</name>
    <dbReference type="NCBI Taxonomy" id="2792791"/>
    <lineage>
        <taxon>Bacteria</taxon>
        <taxon>Pseudomonadati</taxon>
        <taxon>Pseudomonadota</taxon>
        <taxon>Gammaproteobacteria</taxon>
        <taxon>Chromatiales</taxon>
        <taxon>Sedimenticolaceae</taxon>
        <taxon>Candidatus Thiodiazotropha</taxon>
    </lineage>
</organism>
<protein>
    <submittedName>
        <fullName evidence="1">Uncharacterized protein</fullName>
    </submittedName>
</protein>
<dbReference type="Proteomes" id="UP000770889">
    <property type="component" value="Unassembled WGS sequence"/>
</dbReference>
<evidence type="ECO:0000313" key="1">
    <source>
        <dbReference type="EMBL" id="MBT2990746.1"/>
    </source>
</evidence>
<proteinExistence type="predicted"/>
<name>A0A944MA28_9GAMM</name>
<comment type="caution">
    <text evidence="1">The sequence shown here is derived from an EMBL/GenBank/DDBJ whole genome shotgun (WGS) entry which is preliminary data.</text>
</comment>
<gene>
    <name evidence="1" type="ORF">KME65_17455</name>
</gene>
<dbReference type="AlphaFoldDB" id="A0A944MA28"/>
<sequence length="73" mass="8803">MLQRGDRNYYRETLAWARLDVDLERNEVLIEEVQSDWVRDMAWLQRWLNRCDTDEYVIQCYAFRTTAASAAVI</sequence>